<dbReference type="KEGG" id="ark:D6B99_05045"/>
<gene>
    <name evidence="2" type="ORF">D6B99_05045</name>
</gene>
<dbReference type="OrthoDB" id="258246at2"/>
<protein>
    <submittedName>
        <fullName evidence="2">Glycoside hydrolase family 88 protein</fullName>
    </submittedName>
</protein>
<dbReference type="PANTHER" id="PTHR33886:SF8">
    <property type="entry name" value="UNSATURATED RHAMNOGALACTURONAN HYDROLASE (EUROFUNG)"/>
    <property type="match status" value="1"/>
</dbReference>
<evidence type="ECO:0000313" key="3">
    <source>
        <dbReference type="Proteomes" id="UP000266118"/>
    </source>
</evidence>
<accession>A0A386HUC0</accession>
<keyword evidence="1 2" id="KW-0378">Hydrolase</keyword>
<evidence type="ECO:0000313" key="2">
    <source>
        <dbReference type="EMBL" id="AYD49292.1"/>
    </source>
</evidence>
<dbReference type="GO" id="GO:0016787">
    <property type="term" value="F:hydrolase activity"/>
    <property type="evidence" value="ECO:0007669"/>
    <property type="project" value="UniProtKB-KW"/>
</dbReference>
<dbReference type="EMBL" id="CP032489">
    <property type="protein sequence ID" value="AYD49292.1"/>
    <property type="molecule type" value="Genomic_DNA"/>
</dbReference>
<dbReference type="AlphaFoldDB" id="A0A386HUC0"/>
<dbReference type="GO" id="GO:0005975">
    <property type="term" value="P:carbohydrate metabolic process"/>
    <property type="evidence" value="ECO:0007669"/>
    <property type="project" value="InterPro"/>
</dbReference>
<dbReference type="InterPro" id="IPR012341">
    <property type="entry name" value="6hp_glycosidase-like_sf"/>
</dbReference>
<organism evidence="2 3">
    <name type="scientific">Arachidicoccus soli</name>
    <dbReference type="NCBI Taxonomy" id="2341117"/>
    <lineage>
        <taxon>Bacteria</taxon>
        <taxon>Pseudomonadati</taxon>
        <taxon>Bacteroidota</taxon>
        <taxon>Chitinophagia</taxon>
        <taxon>Chitinophagales</taxon>
        <taxon>Chitinophagaceae</taxon>
        <taxon>Arachidicoccus</taxon>
    </lineage>
</organism>
<sequence length="363" mass="41119">MVSLTVGCSSTKNAQNSKDKVLQPKEVMSVMQKVADWQIADIREHNIVSDDWTYGALYTGLLAYGNLSGDKKYDDFLIDIGNKLDWNTGKHRFMADDYCVGQMYSILYSKYKEPKMLAKFIPQADSIIANPHTESLEFKGDVYNREWAWCDALFMAPPALAYLSTATHNIKYLNIANKLWWKTTNFLYDTAEHLYFRDSRYFDKKEANGAKVFWSRGNGWVMGGLVRMLDNMPANYPNRAKYETLFKQMAKKVASLITSDGTWHASLLDPASFPSKETSGSGFYCYALTWGIRHGLLPYKEYFPVVEKSWDALVASVHPDGKLGFVQEIGAAPGKTTYDDTQVYGVGAFLLAGTELYLLETHK</sequence>
<keyword evidence="3" id="KW-1185">Reference proteome</keyword>
<dbReference type="Pfam" id="PF07470">
    <property type="entry name" value="Glyco_hydro_88"/>
    <property type="match status" value="1"/>
</dbReference>
<dbReference type="InterPro" id="IPR052043">
    <property type="entry name" value="PolySaccharide_Degr_Enz"/>
</dbReference>
<evidence type="ECO:0000256" key="1">
    <source>
        <dbReference type="ARBA" id="ARBA00022801"/>
    </source>
</evidence>
<dbReference type="InterPro" id="IPR008928">
    <property type="entry name" value="6-hairpin_glycosidase_sf"/>
</dbReference>
<proteinExistence type="predicted"/>
<dbReference type="Proteomes" id="UP000266118">
    <property type="component" value="Chromosome"/>
</dbReference>
<dbReference type="PANTHER" id="PTHR33886">
    <property type="entry name" value="UNSATURATED RHAMNOGALACTURONAN HYDROLASE (EUROFUNG)"/>
    <property type="match status" value="1"/>
</dbReference>
<dbReference type="SUPFAM" id="SSF48208">
    <property type="entry name" value="Six-hairpin glycosidases"/>
    <property type="match status" value="1"/>
</dbReference>
<dbReference type="InterPro" id="IPR010905">
    <property type="entry name" value="Glyco_hydro_88"/>
</dbReference>
<reference evidence="2 3" key="1">
    <citation type="submission" date="2018-09" db="EMBL/GenBank/DDBJ databases">
        <title>Arachidicoccus sp. nov., a bacterium isolated from soil.</title>
        <authorList>
            <person name="Weon H.-Y."/>
            <person name="Kwon S.-W."/>
            <person name="Lee S.A."/>
        </authorList>
    </citation>
    <scope>NUCLEOTIDE SEQUENCE [LARGE SCALE GENOMIC DNA]</scope>
    <source>
        <strain evidence="2 3">KIS59-12</strain>
    </source>
</reference>
<name>A0A386HUC0_9BACT</name>
<dbReference type="Gene3D" id="1.50.10.10">
    <property type="match status" value="1"/>
</dbReference>